<feature type="non-terminal residue" evidence="1">
    <location>
        <position position="67"/>
    </location>
</feature>
<dbReference type="AlphaFoldDB" id="X1C5U9"/>
<accession>X1C5U9</accession>
<name>X1C5U9_9ZZZZ</name>
<evidence type="ECO:0000313" key="1">
    <source>
        <dbReference type="EMBL" id="GAH02737.1"/>
    </source>
</evidence>
<protein>
    <submittedName>
        <fullName evidence="1">Uncharacterized protein</fullName>
    </submittedName>
</protein>
<proteinExistence type="predicted"/>
<organism evidence="1">
    <name type="scientific">marine sediment metagenome</name>
    <dbReference type="NCBI Taxonomy" id="412755"/>
    <lineage>
        <taxon>unclassified sequences</taxon>
        <taxon>metagenomes</taxon>
        <taxon>ecological metagenomes</taxon>
    </lineage>
</organism>
<reference evidence="1" key="1">
    <citation type="journal article" date="2014" name="Front. Microbiol.">
        <title>High frequency of phylogenetically diverse reductive dehalogenase-homologous genes in deep subseafloor sedimentary metagenomes.</title>
        <authorList>
            <person name="Kawai M."/>
            <person name="Futagami T."/>
            <person name="Toyoda A."/>
            <person name="Takaki Y."/>
            <person name="Nishi S."/>
            <person name="Hori S."/>
            <person name="Arai W."/>
            <person name="Tsubouchi T."/>
            <person name="Morono Y."/>
            <person name="Uchiyama I."/>
            <person name="Ito T."/>
            <person name="Fujiyama A."/>
            <person name="Inagaki F."/>
            <person name="Takami H."/>
        </authorList>
    </citation>
    <scope>NUCLEOTIDE SEQUENCE</scope>
    <source>
        <strain evidence="1">Expedition CK06-06</strain>
    </source>
</reference>
<sequence>MVKIPLNVKSSTIEDFKREFYLTPELTYNNFIQSLEHTLTEEELKSKKELFEKNKKSKEKNVKVGIG</sequence>
<gene>
    <name evidence="1" type="ORF">S01H4_37775</name>
</gene>
<dbReference type="EMBL" id="BART01020315">
    <property type="protein sequence ID" value="GAH02737.1"/>
    <property type="molecule type" value="Genomic_DNA"/>
</dbReference>
<comment type="caution">
    <text evidence="1">The sequence shown here is derived from an EMBL/GenBank/DDBJ whole genome shotgun (WGS) entry which is preliminary data.</text>
</comment>